<protein>
    <submittedName>
        <fullName evidence="2">Uncharacterized protein</fullName>
    </submittedName>
</protein>
<dbReference type="InterPro" id="IPR004158">
    <property type="entry name" value="DUF247_pln"/>
</dbReference>
<dbReference type="Proteomes" id="UP000796880">
    <property type="component" value="Unassembled WGS sequence"/>
</dbReference>
<dbReference type="EMBL" id="VOIH02000005">
    <property type="protein sequence ID" value="KAF3447141.1"/>
    <property type="molecule type" value="Genomic_DNA"/>
</dbReference>
<keyword evidence="3" id="KW-1185">Reference proteome</keyword>
<dbReference type="AlphaFoldDB" id="A0A8K0MIF0"/>
<reference evidence="2" key="1">
    <citation type="submission" date="2020-03" db="EMBL/GenBank/DDBJ databases">
        <title>A high-quality chromosome-level genome assembly of a woody plant with both climbing and erect habits, Rhamnella rubrinervis.</title>
        <authorList>
            <person name="Lu Z."/>
            <person name="Yang Y."/>
            <person name="Zhu X."/>
            <person name="Sun Y."/>
        </authorList>
    </citation>
    <scope>NUCLEOTIDE SEQUENCE</scope>
    <source>
        <strain evidence="2">BYM</strain>
        <tissue evidence="2">Leaf</tissue>
    </source>
</reference>
<keyword evidence="1" id="KW-1133">Transmembrane helix</keyword>
<dbReference type="Pfam" id="PF03140">
    <property type="entry name" value="DUF247"/>
    <property type="match status" value="1"/>
</dbReference>
<feature type="transmembrane region" description="Helical" evidence="1">
    <location>
        <begin position="397"/>
        <end position="424"/>
    </location>
</feature>
<keyword evidence="1" id="KW-0812">Transmembrane</keyword>
<dbReference type="OrthoDB" id="1385425at2759"/>
<sequence>MEENNHVIIEVEAWMTKEIEKLGVLSSSCCIYRVPDRLRSAKETAYTPKIVSIGPLHHGKEGLKPMEEHKKRYLQDFLRRTNVSLKDCVKIVKEREERLRGCYEQTIELSSKEFVQIIVLDTIFIIEVLVRFHFPQFLHESDRLFNRPWMLWDIVPDLLLLENQLPLFIIEELFDPHKTSVTSGYGERLSIVNIFYRLVNKSLVNLDVTADKLEKISCLNVEHFVHLLLYLYIPLDARPGGKFKTVNTPSMTQLYRAGVRFKFELSGNLFDIHFTNGVLKIPKLTIDAMTDTLIRNIVAFEQCHFMHGCLSDYVVFMVRLVNTPNDVDLLVANGIVETTLSDSSELSCMISKLAAGVFVRSDGFYFASICEDLNVYCTTSWHKWKANLKQNYFNTPWTIISVVAAVFLILLTIIQAVCSIISVIN</sequence>
<evidence type="ECO:0000313" key="3">
    <source>
        <dbReference type="Proteomes" id="UP000796880"/>
    </source>
</evidence>
<evidence type="ECO:0000313" key="2">
    <source>
        <dbReference type="EMBL" id="KAF3447141.1"/>
    </source>
</evidence>
<comment type="caution">
    <text evidence="2">The sequence shown here is derived from an EMBL/GenBank/DDBJ whole genome shotgun (WGS) entry which is preliminary data.</text>
</comment>
<dbReference type="PANTHER" id="PTHR31170:SF17">
    <property type="match status" value="1"/>
</dbReference>
<organism evidence="2 3">
    <name type="scientific">Rhamnella rubrinervis</name>
    <dbReference type="NCBI Taxonomy" id="2594499"/>
    <lineage>
        <taxon>Eukaryota</taxon>
        <taxon>Viridiplantae</taxon>
        <taxon>Streptophyta</taxon>
        <taxon>Embryophyta</taxon>
        <taxon>Tracheophyta</taxon>
        <taxon>Spermatophyta</taxon>
        <taxon>Magnoliopsida</taxon>
        <taxon>eudicotyledons</taxon>
        <taxon>Gunneridae</taxon>
        <taxon>Pentapetalae</taxon>
        <taxon>rosids</taxon>
        <taxon>fabids</taxon>
        <taxon>Rosales</taxon>
        <taxon>Rhamnaceae</taxon>
        <taxon>rhamnoid group</taxon>
        <taxon>Rhamneae</taxon>
        <taxon>Rhamnella</taxon>
    </lineage>
</organism>
<name>A0A8K0MIF0_9ROSA</name>
<accession>A0A8K0MIF0</accession>
<proteinExistence type="predicted"/>
<keyword evidence="1" id="KW-0472">Membrane</keyword>
<dbReference type="PANTHER" id="PTHR31170">
    <property type="entry name" value="BNAC04G53230D PROTEIN"/>
    <property type="match status" value="1"/>
</dbReference>
<gene>
    <name evidence="2" type="ORF">FNV43_RR12321</name>
</gene>
<evidence type="ECO:0000256" key="1">
    <source>
        <dbReference type="SAM" id="Phobius"/>
    </source>
</evidence>